<name>K3XTT5_SETIT</name>
<dbReference type="EMBL" id="AGNK02003043">
    <property type="status" value="NOT_ANNOTATED_CDS"/>
    <property type="molecule type" value="Genomic_DNA"/>
</dbReference>
<dbReference type="Gramene" id="KQL05275">
    <property type="protein sequence ID" value="KQL05275"/>
    <property type="gene ID" value="SETIT_005342mg"/>
</dbReference>
<dbReference type="Proteomes" id="UP000004995">
    <property type="component" value="Unassembled WGS sequence"/>
</dbReference>
<dbReference type="InParanoid" id="K3XTT5"/>
<protein>
    <submittedName>
        <fullName evidence="1">Uncharacterized protein</fullName>
    </submittedName>
</protein>
<dbReference type="EnsemblPlants" id="KQL05275">
    <property type="protein sequence ID" value="KQL05275"/>
    <property type="gene ID" value="SETIT_005342mg"/>
</dbReference>
<evidence type="ECO:0000313" key="2">
    <source>
        <dbReference type="Proteomes" id="UP000004995"/>
    </source>
</evidence>
<reference evidence="2" key="1">
    <citation type="journal article" date="2012" name="Nat. Biotechnol.">
        <title>Reference genome sequence of the model plant Setaria.</title>
        <authorList>
            <person name="Bennetzen J.L."/>
            <person name="Schmutz J."/>
            <person name="Wang H."/>
            <person name="Percifield R."/>
            <person name="Hawkins J."/>
            <person name="Pontaroli A.C."/>
            <person name="Estep M."/>
            <person name="Feng L."/>
            <person name="Vaughn J.N."/>
            <person name="Grimwood J."/>
            <person name="Jenkins J."/>
            <person name="Barry K."/>
            <person name="Lindquist E."/>
            <person name="Hellsten U."/>
            <person name="Deshpande S."/>
            <person name="Wang X."/>
            <person name="Wu X."/>
            <person name="Mitros T."/>
            <person name="Triplett J."/>
            <person name="Yang X."/>
            <person name="Ye C.Y."/>
            <person name="Mauro-Herrera M."/>
            <person name="Wang L."/>
            <person name="Li P."/>
            <person name="Sharma M."/>
            <person name="Sharma R."/>
            <person name="Ronald P.C."/>
            <person name="Panaud O."/>
            <person name="Kellogg E.A."/>
            <person name="Brutnell T.P."/>
            <person name="Doust A.N."/>
            <person name="Tuskan G.A."/>
            <person name="Rokhsar D."/>
            <person name="Devos K.M."/>
        </authorList>
    </citation>
    <scope>NUCLEOTIDE SEQUENCE [LARGE SCALE GENOMIC DNA]</scope>
    <source>
        <strain evidence="2">cv. Yugu1</strain>
    </source>
</reference>
<sequence length="44" mass="5283">MEIKKCSFHQLNFRQCSWILKLLWKIRNNCSKIDRLGQTIGKFG</sequence>
<organism evidence="1 2">
    <name type="scientific">Setaria italica</name>
    <name type="common">Foxtail millet</name>
    <name type="synonym">Panicum italicum</name>
    <dbReference type="NCBI Taxonomy" id="4555"/>
    <lineage>
        <taxon>Eukaryota</taxon>
        <taxon>Viridiplantae</taxon>
        <taxon>Streptophyta</taxon>
        <taxon>Embryophyta</taxon>
        <taxon>Tracheophyta</taxon>
        <taxon>Spermatophyta</taxon>
        <taxon>Magnoliopsida</taxon>
        <taxon>Liliopsida</taxon>
        <taxon>Poales</taxon>
        <taxon>Poaceae</taxon>
        <taxon>PACMAD clade</taxon>
        <taxon>Panicoideae</taxon>
        <taxon>Panicodae</taxon>
        <taxon>Paniceae</taxon>
        <taxon>Cenchrinae</taxon>
        <taxon>Setaria</taxon>
    </lineage>
</organism>
<accession>K3XTT5</accession>
<evidence type="ECO:0000313" key="1">
    <source>
        <dbReference type="EnsemblPlants" id="KQL05275"/>
    </source>
</evidence>
<dbReference type="HOGENOM" id="CLU_3225554_0_0_1"/>
<reference evidence="1" key="2">
    <citation type="submission" date="2018-08" db="UniProtKB">
        <authorList>
            <consortium name="EnsemblPlants"/>
        </authorList>
    </citation>
    <scope>IDENTIFICATION</scope>
    <source>
        <strain evidence="1">Yugu1</strain>
    </source>
</reference>
<proteinExistence type="predicted"/>
<keyword evidence="2" id="KW-1185">Reference proteome</keyword>
<dbReference type="AlphaFoldDB" id="K3XTT5"/>